<organism evidence="3">
    <name type="scientific">Rhodopseudomonas palustris (strain BisB18)</name>
    <dbReference type="NCBI Taxonomy" id="316056"/>
    <lineage>
        <taxon>Bacteria</taxon>
        <taxon>Pseudomonadati</taxon>
        <taxon>Pseudomonadota</taxon>
        <taxon>Alphaproteobacteria</taxon>
        <taxon>Hyphomicrobiales</taxon>
        <taxon>Nitrobacteraceae</taxon>
        <taxon>Rhodopseudomonas</taxon>
    </lineage>
</organism>
<keyword evidence="1" id="KW-0732">Signal</keyword>
<dbReference type="KEGG" id="rpc:RPC_2157"/>
<reference evidence="3" key="1">
    <citation type="submission" date="2006-03" db="EMBL/GenBank/DDBJ databases">
        <title>Complete sequence of Rhodopseudomonas palustris BisB18.</title>
        <authorList>
            <consortium name="US DOE Joint Genome Institute"/>
            <person name="Copeland A."/>
            <person name="Lucas S."/>
            <person name="Lapidus A."/>
            <person name="Barry K."/>
            <person name="Detter J.C."/>
            <person name="Glavina del Rio T."/>
            <person name="Hammon N."/>
            <person name="Israni S."/>
            <person name="Dalin E."/>
            <person name="Tice H."/>
            <person name="Pitluck S."/>
            <person name="Chain P."/>
            <person name="Malfatti S."/>
            <person name="Shin M."/>
            <person name="Vergez L."/>
            <person name="Schmutz J."/>
            <person name="Larimer F."/>
            <person name="Land M."/>
            <person name="Hauser L."/>
            <person name="Pelletier D.A."/>
            <person name="Kyrpides N."/>
            <person name="Anderson I."/>
            <person name="Oda Y."/>
            <person name="Harwood C.S."/>
            <person name="Richardson P."/>
        </authorList>
    </citation>
    <scope>NUCLEOTIDE SEQUENCE [LARGE SCALE GENOMIC DNA]</scope>
    <source>
        <strain evidence="3">BisB18</strain>
    </source>
</reference>
<dbReference type="CDD" id="cd02236">
    <property type="entry name" value="cupin_CV2614-like"/>
    <property type="match status" value="1"/>
</dbReference>
<dbReference type="STRING" id="316056.RPC_2157"/>
<dbReference type="eggNOG" id="COG1917">
    <property type="taxonomic scope" value="Bacteria"/>
</dbReference>
<dbReference type="OrthoDB" id="287220at2"/>
<proteinExistence type="predicted"/>
<dbReference type="InterPro" id="IPR011051">
    <property type="entry name" value="RmlC_Cupin_sf"/>
</dbReference>
<dbReference type="InterPro" id="IPR014710">
    <property type="entry name" value="RmlC-like_jellyroll"/>
</dbReference>
<gene>
    <name evidence="3" type="ordered locus">RPC_2157</name>
</gene>
<feature type="domain" description="Cupin type-2" evidence="2">
    <location>
        <begin position="60"/>
        <end position="129"/>
    </location>
</feature>
<evidence type="ECO:0000259" key="2">
    <source>
        <dbReference type="Pfam" id="PF07883"/>
    </source>
</evidence>
<evidence type="ECO:0000313" key="3">
    <source>
        <dbReference type="EMBL" id="ABD87711.1"/>
    </source>
</evidence>
<dbReference type="Pfam" id="PF07883">
    <property type="entry name" value="Cupin_2"/>
    <property type="match status" value="1"/>
</dbReference>
<dbReference type="PROSITE" id="PS51257">
    <property type="entry name" value="PROKAR_LIPOPROTEIN"/>
    <property type="match status" value="1"/>
</dbReference>
<dbReference type="PANTHER" id="PTHR38599:SF1">
    <property type="entry name" value="CUPIN DOMAIN PROTEIN (AFU_ORTHOLOGUE AFUA_3G13620)"/>
    <property type="match status" value="1"/>
</dbReference>
<dbReference type="InterPro" id="IPR013096">
    <property type="entry name" value="Cupin_2"/>
</dbReference>
<sequence length="147" mass="15617">MHRRCFATALVLLACAIAAPVAAQDAQLGYPAVPLLSTGTTILGQKIRYPAGDPHVDAAIVTLAPGQRAMLHKHDVPLFAYILEGELTVDYGSYGQRVYRKGDSLVEAMDVPHFSVNTGTTPMRLLGVYIGAVGVKDMTPVTEPGAK</sequence>
<feature type="chain" id="PRO_5004199843" evidence="1">
    <location>
        <begin position="24"/>
        <end position="147"/>
    </location>
</feature>
<accession>Q216H5</accession>
<name>Q216H5_RHOPB</name>
<dbReference type="PANTHER" id="PTHR38599">
    <property type="entry name" value="CUPIN DOMAIN PROTEIN (AFU_ORTHOLOGUE AFUA_3G13620)"/>
    <property type="match status" value="1"/>
</dbReference>
<dbReference type="Gene3D" id="2.60.120.10">
    <property type="entry name" value="Jelly Rolls"/>
    <property type="match status" value="1"/>
</dbReference>
<dbReference type="AlphaFoldDB" id="Q216H5"/>
<evidence type="ECO:0000256" key="1">
    <source>
        <dbReference type="SAM" id="SignalP"/>
    </source>
</evidence>
<feature type="signal peptide" evidence="1">
    <location>
        <begin position="1"/>
        <end position="23"/>
    </location>
</feature>
<protein>
    <submittedName>
        <fullName evidence="3">Cupin 2, conserved barrel</fullName>
    </submittedName>
</protein>
<dbReference type="EMBL" id="CP000301">
    <property type="protein sequence ID" value="ABD87711.1"/>
    <property type="molecule type" value="Genomic_DNA"/>
</dbReference>
<dbReference type="RefSeq" id="WP_011472610.1">
    <property type="nucleotide sequence ID" value="NC_007925.1"/>
</dbReference>
<dbReference type="HOGENOM" id="CLU_136176_0_0_5"/>
<dbReference type="SUPFAM" id="SSF51182">
    <property type="entry name" value="RmlC-like cupins"/>
    <property type="match status" value="1"/>
</dbReference>